<dbReference type="Gene3D" id="3.40.640.10">
    <property type="entry name" value="Type I PLP-dependent aspartate aminotransferase-like (Major domain)"/>
    <property type="match status" value="1"/>
</dbReference>
<dbReference type="AlphaFoldDB" id="A0A7C9AUX6"/>
<protein>
    <submittedName>
        <fullName evidence="1">Uncharacterized protein</fullName>
    </submittedName>
</protein>
<sequence>MRNMLHLGTTVIEFTPPLPPILVVLLKLLSAYLEAAKLMKKTYFSGGTVAASIADMDFVKHRDGIEELFEDGTASFLSIASISHGFRILNDLTTPSISRYFIPSFVKGLMRILHHHCIVLCA</sequence>
<dbReference type="EMBL" id="GISG01272149">
    <property type="protein sequence ID" value="MBA4676639.1"/>
    <property type="molecule type" value="Transcribed_RNA"/>
</dbReference>
<reference evidence="1" key="1">
    <citation type="journal article" date="2013" name="J. Plant Res.">
        <title>Effect of fungi and light on seed germination of three Opuntia species from semiarid lands of central Mexico.</title>
        <authorList>
            <person name="Delgado-Sanchez P."/>
            <person name="Jimenez-Bremont J.F."/>
            <person name="Guerrero-Gonzalez Mde L."/>
            <person name="Flores J."/>
        </authorList>
    </citation>
    <scope>NUCLEOTIDE SEQUENCE</scope>
    <source>
        <tissue evidence="1">Cladode</tissue>
    </source>
</reference>
<reference evidence="1" key="2">
    <citation type="submission" date="2020-07" db="EMBL/GenBank/DDBJ databases">
        <authorList>
            <person name="Vera ALvarez R."/>
            <person name="Arias-Moreno D.M."/>
            <person name="Jimenez-Jacinto V."/>
            <person name="Jimenez-Bremont J.F."/>
            <person name="Swaminathan K."/>
            <person name="Moose S.P."/>
            <person name="Guerrero-Gonzalez M.L."/>
            <person name="Marino-Ramirez L."/>
            <person name="Landsman D."/>
            <person name="Rodriguez-Kessler M."/>
            <person name="Delgado-Sanchez P."/>
        </authorList>
    </citation>
    <scope>NUCLEOTIDE SEQUENCE</scope>
    <source>
        <tissue evidence="1">Cladode</tissue>
    </source>
</reference>
<proteinExistence type="predicted"/>
<name>A0A7C9AUX6_OPUST</name>
<dbReference type="InterPro" id="IPR015421">
    <property type="entry name" value="PyrdxlP-dep_Trfase_major"/>
</dbReference>
<evidence type="ECO:0000313" key="1">
    <source>
        <dbReference type="EMBL" id="MBA4676639.1"/>
    </source>
</evidence>
<accession>A0A7C9AUX6</accession>
<organism evidence="1">
    <name type="scientific">Opuntia streptacantha</name>
    <name type="common">Prickly pear cactus</name>
    <name type="synonym">Opuntia cardona</name>
    <dbReference type="NCBI Taxonomy" id="393608"/>
    <lineage>
        <taxon>Eukaryota</taxon>
        <taxon>Viridiplantae</taxon>
        <taxon>Streptophyta</taxon>
        <taxon>Embryophyta</taxon>
        <taxon>Tracheophyta</taxon>
        <taxon>Spermatophyta</taxon>
        <taxon>Magnoliopsida</taxon>
        <taxon>eudicotyledons</taxon>
        <taxon>Gunneridae</taxon>
        <taxon>Pentapetalae</taxon>
        <taxon>Caryophyllales</taxon>
        <taxon>Cactineae</taxon>
        <taxon>Cactaceae</taxon>
        <taxon>Opuntioideae</taxon>
        <taxon>Opuntia</taxon>
    </lineage>
</organism>